<dbReference type="AlphaFoldDB" id="A0AAP0QM97"/>
<evidence type="ECO:0000256" key="1">
    <source>
        <dbReference type="SAM" id="MobiDB-lite"/>
    </source>
</evidence>
<accession>A0AAP0QM97</accession>
<reference evidence="2 3" key="1">
    <citation type="submission" date="2024-05" db="EMBL/GenBank/DDBJ databases">
        <title>Haplotype-resolved chromosome-level genome assembly of Huyou (Citrus changshanensis).</title>
        <authorList>
            <person name="Miao C."/>
            <person name="Chen W."/>
            <person name="Wu Y."/>
            <person name="Wang L."/>
            <person name="Zhao S."/>
            <person name="Grierson D."/>
            <person name="Xu C."/>
            <person name="Chen K."/>
        </authorList>
    </citation>
    <scope>NUCLEOTIDE SEQUENCE [LARGE SCALE GENOMIC DNA]</scope>
    <source>
        <strain evidence="2">01-14</strain>
        <tissue evidence="2">Leaf</tissue>
    </source>
</reference>
<gene>
    <name evidence="2" type="ORF">WN944_015028</name>
</gene>
<evidence type="ECO:0000313" key="3">
    <source>
        <dbReference type="Proteomes" id="UP001428341"/>
    </source>
</evidence>
<dbReference type="EMBL" id="JBCGBO010000005">
    <property type="protein sequence ID" value="KAK9199835.1"/>
    <property type="molecule type" value="Genomic_DNA"/>
</dbReference>
<protein>
    <submittedName>
        <fullName evidence="2">Uncharacterized protein</fullName>
    </submittedName>
</protein>
<feature type="region of interest" description="Disordered" evidence="1">
    <location>
        <begin position="77"/>
        <end position="96"/>
    </location>
</feature>
<sequence>MSTSNEWRWRATMTRLLGMRKYNRQWARYFSDVQSFTARYCGIILRNCFCRETSLGQFDRGISHRCGALLRSVGQKERYAVDEQKEDRNGTGDDKV</sequence>
<keyword evidence="3" id="KW-1185">Reference proteome</keyword>
<dbReference type="Proteomes" id="UP001428341">
    <property type="component" value="Unassembled WGS sequence"/>
</dbReference>
<organism evidence="2 3">
    <name type="scientific">Citrus x changshan-huyou</name>
    <dbReference type="NCBI Taxonomy" id="2935761"/>
    <lineage>
        <taxon>Eukaryota</taxon>
        <taxon>Viridiplantae</taxon>
        <taxon>Streptophyta</taxon>
        <taxon>Embryophyta</taxon>
        <taxon>Tracheophyta</taxon>
        <taxon>Spermatophyta</taxon>
        <taxon>Magnoliopsida</taxon>
        <taxon>eudicotyledons</taxon>
        <taxon>Gunneridae</taxon>
        <taxon>Pentapetalae</taxon>
        <taxon>rosids</taxon>
        <taxon>malvids</taxon>
        <taxon>Sapindales</taxon>
        <taxon>Rutaceae</taxon>
        <taxon>Aurantioideae</taxon>
        <taxon>Citrus</taxon>
    </lineage>
</organism>
<name>A0AAP0QM97_9ROSI</name>
<evidence type="ECO:0000313" key="2">
    <source>
        <dbReference type="EMBL" id="KAK9199835.1"/>
    </source>
</evidence>
<comment type="caution">
    <text evidence="2">The sequence shown here is derived from an EMBL/GenBank/DDBJ whole genome shotgun (WGS) entry which is preliminary data.</text>
</comment>
<proteinExistence type="predicted"/>